<accession>A0A068WTM1</accession>
<sequence>MWKHLILRRRVSTSGLDKIIAAQNSKTSTSLRNKVFVISELKIVNISPHLHPKRHSSMQTEENSLRKENVGFCQKKSFEISKLVTLTIRPRICLLTESTVQVGAVTEAVSTQTLDVRERKNKDLLVHANFQNYEPIPESKKLQLLEILQSNQPCEHIKGKSTKQSQPAGPRTFGYGDCQSSASNTVNFEDQVGEKRCKETSILMAAFEEELNRITDSIKVCHNSGCSPNKRRRLDTRCNPPKADQHVFTDEMLQNATSELIKELERVRMGNIRRNEIPLSSSAETTNRPMLKSCLPKAEHDCVLADGQTKHQVDLSSTSMCLKSQIKTDSRKTVEEVDNQKTQQSNQELEKVKCLEENRKLSLSESEGTLEPDNFDWLGWVRRVTHDETLTPQQKDRELDRIVNAMIEQQNKRIRIKLKANRPVE</sequence>
<dbReference type="OrthoDB" id="10381882at2759"/>
<dbReference type="WBParaSite" id="EgrG_000128400">
    <property type="protein sequence ID" value="EgrG_000128400"/>
    <property type="gene ID" value="EgrG_000128400"/>
</dbReference>
<organism evidence="1">
    <name type="scientific">Echinococcus granulosus</name>
    <name type="common">Hydatid tapeworm</name>
    <dbReference type="NCBI Taxonomy" id="6210"/>
    <lineage>
        <taxon>Eukaryota</taxon>
        <taxon>Metazoa</taxon>
        <taxon>Spiralia</taxon>
        <taxon>Lophotrochozoa</taxon>
        <taxon>Platyhelminthes</taxon>
        <taxon>Cestoda</taxon>
        <taxon>Eucestoda</taxon>
        <taxon>Cyclophyllidea</taxon>
        <taxon>Taeniidae</taxon>
        <taxon>Echinococcus</taxon>
        <taxon>Echinococcus granulosus group</taxon>
    </lineage>
</organism>
<proteinExistence type="predicted"/>
<evidence type="ECO:0000313" key="1">
    <source>
        <dbReference type="EMBL" id="CDS21782.1"/>
    </source>
</evidence>
<reference evidence="3" key="3">
    <citation type="submission" date="2020-10" db="UniProtKB">
        <authorList>
            <consortium name="WormBaseParasite"/>
        </authorList>
    </citation>
    <scope>IDENTIFICATION</scope>
</reference>
<evidence type="ECO:0000313" key="3">
    <source>
        <dbReference type="WBParaSite" id="EgrG_000128400"/>
    </source>
</evidence>
<gene>
    <name evidence="1" type="ORF">EgrG_000128400</name>
</gene>
<reference evidence="1 2" key="1">
    <citation type="journal article" date="2013" name="Nature">
        <title>The genomes of four tapeworm species reveal adaptations to parasitism.</title>
        <authorList>
            <person name="Tsai I.J."/>
            <person name="Zarowiecki M."/>
            <person name="Holroyd N."/>
            <person name="Garciarrubio A."/>
            <person name="Sanchez-Flores A."/>
            <person name="Brooks K.L."/>
            <person name="Tracey A."/>
            <person name="Bobes R.J."/>
            <person name="Fragoso G."/>
            <person name="Sciutto E."/>
            <person name="Aslett M."/>
            <person name="Beasley H."/>
            <person name="Bennett H.M."/>
            <person name="Cai J."/>
            <person name="Camicia F."/>
            <person name="Clark R."/>
            <person name="Cucher M."/>
            <person name="De Silva N."/>
            <person name="Day T.A."/>
            <person name="Deplazes P."/>
            <person name="Estrada K."/>
            <person name="Fernandez C."/>
            <person name="Holland P.W."/>
            <person name="Hou J."/>
            <person name="Hu S."/>
            <person name="Huckvale T."/>
            <person name="Hung S.S."/>
            <person name="Kamenetzky L."/>
            <person name="Keane J.A."/>
            <person name="Kiss F."/>
            <person name="Koziol U."/>
            <person name="Lambert O."/>
            <person name="Liu K."/>
            <person name="Luo X."/>
            <person name="Luo Y."/>
            <person name="Macchiaroli N."/>
            <person name="Nichol S."/>
            <person name="Paps J."/>
            <person name="Parkinson J."/>
            <person name="Pouchkina-Stantcheva N."/>
            <person name="Riddiford N."/>
            <person name="Rosenzvit M."/>
            <person name="Salinas G."/>
            <person name="Wasmuth J.D."/>
            <person name="Zamanian M."/>
            <person name="Zheng Y."/>
            <person name="Cai X."/>
            <person name="Soberon X."/>
            <person name="Olson P.D."/>
            <person name="Laclette J.P."/>
            <person name="Brehm K."/>
            <person name="Berriman M."/>
            <person name="Garciarrubio A."/>
            <person name="Bobes R.J."/>
            <person name="Fragoso G."/>
            <person name="Sanchez-Flores A."/>
            <person name="Estrada K."/>
            <person name="Cevallos M.A."/>
            <person name="Morett E."/>
            <person name="Gonzalez V."/>
            <person name="Portillo T."/>
            <person name="Ochoa-Leyva A."/>
            <person name="Jose M.V."/>
            <person name="Sciutto E."/>
            <person name="Landa A."/>
            <person name="Jimenez L."/>
            <person name="Valdes V."/>
            <person name="Carrero J.C."/>
            <person name="Larralde C."/>
            <person name="Morales-Montor J."/>
            <person name="Limon-Lason J."/>
            <person name="Soberon X."/>
            <person name="Laclette J.P."/>
        </authorList>
    </citation>
    <scope>NUCLEOTIDE SEQUENCE [LARGE SCALE GENOMIC DNA]</scope>
</reference>
<reference evidence="1" key="2">
    <citation type="submission" date="2014-06" db="EMBL/GenBank/DDBJ databases">
        <authorList>
            <person name="Aslett M."/>
        </authorList>
    </citation>
    <scope>NUCLEOTIDE SEQUENCE</scope>
</reference>
<name>A0A068WTM1_ECHGR</name>
<protein>
    <submittedName>
        <fullName evidence="3">Expressed conserved protein</fullName>
    </submittedName>
</protein>
<evidence type="ECO:0000313" key="2">
    <source>
        <dbReference type="Proteomes" id="UP000492820"/>
    </source>
</evidence>
<dbReference type="AlphaFoldDB" id="A0A068WTM1"/>
<dbReference type="EMBL" id="LK028584">
    <property type="protein sequence ID" value="CDS21782.1"/>
    <property type="molecule type" value="Genomic_DNA"/>
</dbReference>
<dbReference type="Proteomes" id="UP000492820">
    <property type="component" value="Unassembled WGS sequence"/>
</dbReference>